<dbReference type="Gene3D" id="2.40.30.10">
    <property type="entry name" value="Translation factors"/>
    <property type="match status" value="1"/>
</dbReference>
<comment type="similarity">
    <text evidence="3 12">Belongs to the flavoprotein pyridine nucleotide cytochrome reductase family.</text>
</comment>
<dbReference type="CDD" id="cd06183">
    <property type="entry name" value="cyt_b5_reduct_like"/>
    <property type="match status" value="1"/>
</dbReference>
<dbReference type="SUPFAM" id="SSF52343">
    <property type="entry name" value="Ferredoxin reductase-like, C-terminal NADP-linked domain"/>
    <property type="match status" value="1"/>
</dbReference>
<evidence type="ECO:0000256" key="5">
    <source>
        <dbReference type="ARBA" id="ARBA00022787"/>
    </source>
</evidence>
<feature type="binding site" evidence="11">
    <location>
        <position position="163"/>
    </location>
    <ligand>
        <name>FAD</name>
        <dbReference type="ChEBI" id="CHEBI:57692"/>
    </ligand>
</feature>
<keyword evidence="7 12" id="KW-0560">Oxidoreductase</keyword>
<keyword evidence="8 12" id="KW-0520">NAD</keyword>
<dbReference type="AlphaFoldDB" id="A0A261Y3T0"/>
<keyword evidence="9" id="KW-0496">Mitochondrion</keyword>
<dbReference type="FunFam" id="3.40.50.80:FF:000009">
    <property type="entry name" value="NADH-cytochrome b5 reductase"/>
    <property type="match status" value="1"/>
</dbReference>
<dbReference type="InterPro" id="IPR001834">
    <property type="entry name" value="CBR-like"/>
</dbReference>
<evidence type="ECO:0000256" key="10">
    <source>
        <dbReference type="ARBA" id="ARBA00047682"/>
    </source>
</evidence>
<organism evidence="15 16">
    <name type="scientific">Bifiguratus adelaidae</name>
    <dbReference type="NCBI Taxonomy" id="1938954"/>
    <lineage>
        <taxon>Eukaryota</taxon>
        <taxon>Fungi</taxon>
        <taxon>Fungi incertae sedis</taxon>
        <taxon>Mucoromycota</taxon>
        <taxon>Mucoromycotina</taxon>
        <taxon>Endogonomycetes</taxon>
        <taxon>Endogonales</taxon>
        <taxon>Endogonales incertae sedis</taxon>
        <taxon>Bifiguratus</taxon>
    </lineage>
</organism>
<reference evidence="15 16" key="1">
    <citation type="journal article" date="2017" name="Mycologia">
        <title>Bifiguratus adelaidae, gen. et sp. nov., a new member of Mucoromycotina in endophytic and soil-dwelling habitats.</title>
        <authorList>
            <person name="Torres-Cruz T.J."/>
            <person name="Billingsley Tobias T.L."/>
            <person name="Almatruk M."/>
            <person name="Hesse C."/>
            <person name="Kuske C.R."/>
            <person name="Desiro A."/>
            <person name="Benucci G.M."/>
            <person name="Bonito G."/>
            <person name="Stajich J.E."/>
            <person name="Dunlap C."/>
            <person name="Arnold A.E."/>
            <person name="Porras-Alfaro A."/>
        </authorList>
    </citation>
    <scope>NUCLEOTIDE SEQUENCE [LARGE SCALE GENOMIC DNA]</scope>
    <source>
        <strain evidence="15 16">AZ0501</strain>
    </source>
</reference>
<evidence type="ECO:0000256" key="9">
    <source>
        <dbReference type="ARBA" id="ARBA00023128"/>
    </source>
</evidence>
<dbReference type="InterPro" id="IPR001433">
    <property type="entry name" value="OxRdtase_FAD/NAD-bd"/>
</dbReference>
<dbReference type="GO" id="GO:0005741">
    <property type="term" value="C:mitochondrial outer membrane"/>
    <property type="evidence" value="ECO:0007669"/>
    <property type="project" value="UniProtKB-SubCell"/>
</dbReference>
<dbReference type="InterPro" id="IPR017938">
    <property type="entry name" value="Riboflavin_synthase-like_b-brl"/>
</dbReference>
<feature type="region of interest" description="Disordered" evidence="13">
    <location>
        <begin position="82"/>
        <end position="102"/>
    </location>
</feature>
<dbReference type="Pfam" id="PF00970">
    <property type="entry name" value="FAD_binding_6"/>
    <property type="match status" value="1"/>
</dbReference>
<name>A0A261Y3T0_9FUNG</name>
<feature type="binding site" evidence="11">
    <location>
        <position position="231"/>
    </location>
    <ligand>
        <name>FAD</name>
        <dbReference type="ChEBI" id="CHEBI:57692"/>
    </ligand>
</feature>
<evidence type="ECO:0000256" key="1">
    <source>
        <dbReference type="ARBA" id="ARBA00001974"/>
    </source>
</evidence>
<keyword evidence="5" id="KW-1000">Mitochondrion outer membrane</keyword>
<keyword evidence="16" id="KW-1185">Reference proteome</keyword>
<accession>A0A261Y3T0</accession>
<comment type="caution">
    <text evidence="15">The sequence shown here is derived from an EMBL/GenBank/DDBJ whole genome shotgun (WGS) entry which is preliminary data.</text>
</comment>
<dbReference type="GO" id="GO:0090524">
    <property type="term" value="F:cytochrome-b5 reductase activity, acting on NADH"/>
    <property type="evidence" value="ECO:0007669"/>
    <property type="project" value="UniProtKB-EC"/>
</dbReference>
<dbReference type="InterPro" id="IPR039261">
    <property type="entry name" value="FNR_nucleotide-bd"/>
</dbReference>
<dbReference type="InterPro" id="IPR008333">
    <property type="entry name" value="Cbr1-like_FAD-bd_dom"/>
</dbReference>
<feature type="domain" description="FAD-binding FR-type" evidence="14">
    <location>
        <begin position="108"/>
        <end position="214"/>
    </location>
</feature>
<dbReference type="FunFam" id="2.40.30.10:FF:000032">
    <property type="entry name" value="NADH-cytochrome b5 reductase"/>
    <property type="match status" value="1"/>
</dbReference>
<dbReference type="PRINTS" id="PR00371">
    <property type="entry name" value="FPNCR"/>
</dbReference>
<dbReference type="Proteomes" id="UP000242875">
    <property type="component" value="Unassembled WGS sequence"/>
</dbReference>
<dbReference type="SUPFAM" id="SSF63380">
    <property type="entry name" value="Riboflavin synthase domain-like"/>
    <property type="match status" value="1"/>
</dbReference>
<evidence type="ECO:0000256" key="7">
    <source>
        <dbReference type="ARBA" id="ARBA00023002"/>
    </source>
</evidence>
<feature type="binding site" evidence="11">
    <location>
        <position position="189"/>
    </location>
    <ligand>
        <name>FAD</name>
        <dbReference type="ChEBI" id="CHEBI:57692"/>
    </ligand>
</feature>
<evidence type="ECO:0000313" key="15">
    <source>
        <dbReference type="EMBL" id="OZJ05251.1"/>
    </source>
</evidence>
<feature type="binding site" evidence="11">
    <location>
        <position position="164"/>
    </location>
    <ligand>
        <name>FAD</name>
        <dbReference type="ChEBI" id="CHEBI:57692"/>
    </ligand>
</feature>
<evidence type="ECO:0000256" key="12">
    <source>
        <dbReference type="RuleBase" id="RU361226"/>
    </source>
</evidence>
<proteinExistence type="inferred from homology"/>
<comment type="cofactor">
    <cofactor evidence="1 11 12">
        <name>FAD</name>
        <dbReference type="ChEBI" id="CHEBI:57692"/>
    </cofactor>
</comment>
<dbReference type="Gene3D" id="3.40.50.80">
    <property type="entry name" value="Nucleotide-binding domain of ferredoxin-NADP reductase (FNR) module"/>
    <property type="match status" value="1"/>
</dbReference>
<comment type="subcellular location">
    <subcellularLocation>
        <location evidence="2">Mitochondrion outer membrane</location>
        <topology evidence="2">Single-pass membrane protein</topology>
    </subcellularLocation>
</comment>
<dbReference type="InterPro" id="IPR017927">
    <property type="entry name" value="FAD-bd_FR_type"/>
</dbReference>
<keyword evidence="6 11" id="KW-0274">FAD</keyword>
<dbReference type="PANTHER" id="PTHR19370">
    <property type="entry name" value="NADH-CYTOCHROME B5 REDUCTASE"/>
    <property type="match status" value="1"/>
</dbReference>
<feature type="binding site" evidence="11">
    <location>
        <position position="180"/>
    </location>
    <ligand>
        <name>FAD</name>
        <dbReference type="ChEBI" id="CHEBI:57692"/>
    </ligand>
</feature>
<feature type="binding site" evidence="11">
    <location>
        <position position="165"/>
    </location>
    <ligand>
        <name>FAD</name>
        <dbReference type="ChEBI" id="CHEBI:57692"/>
    </ligand>
</feature>
<evidence type="ECO:0000256" key="4">
    <source>
        <dbReference type="ARBA" id="ARBA00022630"/>
    </source>
</evidence>
<dbReference type="InterPro" id="IPR001709">
    <property type="entry name" value="Flavoprot_Pyr_Nucl_cyt_Rdtase"/>
</dbReference>
<evidence type="ECO:0000256" key="8">
    <source>
        <dbReference type="ARBA" id="ARBA00023027"/>
    </source>
</evidence>
<keyword evidence="4 11" id="KW-0285">Flavoprotein</keyword>
<evidence type="ECO:0000259" key="14">
    <source>
        <dbReference type="PROSITE" id="PS51384"/>
    </source>
</evidence>
<comment type="catalytic activity">
    <reaction evidence="10 12">
        <text>2 Fe(III)-[cytochrome b5] + NADH = 2 Fe(II)-[cytochrome b5] + NAD(+) + H(+)</text>
        <dbReference type="Rhea" id="RHEA:46680"/>
        <dbReference type="Rhea" id="RHEA-COMP:10438"/>
        <dbReference type="Rhea" id="RHEA-COMP:10439"/>
        <dbReference type="ChEBI" id="CHEBI:15378"/>
        <dbReference type="ChEBI" id="CHEBI:29033"/>
        <dbReference type="ChEBI" id="CHEBI:29034"/>
        <dbReference type="ChEBI" id="CHEBI:57540"/>
        <dbReference type="ChEBI" id="CHEBI:57945"/>
        <dbReference type="EC" id="1.6.2.2"/>
    </reaction>
</comment>
<dbReference type="OrthoDB" id="432685at2759"/>
<feature type="binding site" evidence="11">
    <location>
        <position position="190"/>
    </location>
    <ligand>
        <name>FAD</name>
        <dbReference type="ChEBI" id="CHEBI:57692"/>
    </ligand>
</feature>
<dbReference type="EMBL" id="MVBO01000019">
    <property type="protein sequence ID" value="OZJ05251.1"/>
    <property type="molecule type" value="Genomic_DNA"/>
</dbReference>
<gene>
    <name evidence="15" type="ORF">BZG36_02302</name>
</gene>
<protein>
    <recommendedName>
        <fullName evidence="12">NADH-cytochrome b5 reductase</fullName>
        <ecNumber evidence="12">1.6.2.2</ecNumber>
    </recommendedName>
</protein>
<feature type="binding site" evidence="11">
    <location>
        <position position="182"/>
    </location>
    <ligand>
        <name>FAD</name>
        <dbReference type="ChEBI" id="CHEBI:57692"/>
    </ligand>
</feature>
<evidence type="ECO:0000256" key="3">
    <source>
        <dbReference type="ARBA" id="ARBA00006105"/>
    </source>
</evidence>
<evidence type="ECO:0000256" key="6">
    <source>
        <dbReference type="ARBA" id="ARBA00022827"/>
    </source>
</evidence>
<keyword evidence="5" id="KW-0472">Membrane</keyword>
<evidence type="ECO:0000256" key="13">
    <source>
        <dbReference type="SAM" id="MobiDB-lite"/>
    </source>
</evidence>
<evidence type="ECO:0000313" key="16">
    <source>
        <dbReference type="Proteomes" id="UP000242875"/>
    </source>
</evidence>
<dbReference type="PRINTS" id="PR00406">
    <property type="entry name" value="CYTB5RDTASE"/>
</dbReference>
<dbReference type="Pfam" id="PF00175">
    <property type="entry name" value="NAD_binding_1"/>
    <property type="match status" value="1"/>
</dbReference>
<dbReference type="PROSITE" id="PS51384">
    <property type="entry name" value="FAD_FR"/>
    <property type="match status" value="1"/>
</dbReference>
<sequence length="361" mass="39397">MFTAFTCTARSAVRSRAIQAPMMRSYATQGPRVATAAAQSSRRSMVTMAALAGVAAVGITGYSTYPSFMEAAAGAPQTPKQAVGQALPLKDDKSKGTVESSPKALNPKEFVAFKLKEIIPINHNTKLFRFELPDPNAVSGLSIASCVITRCPKPDGSKGYVIRPYTPTSDEEAQGFMDFIIKRYDNGAMSVHIHNMKVGDTLNIKGPIPKWTWKRGDREHVGMIAGGTGITPMLQLIRKIFKDPEDQTTKVTLIFANQTEQDILLKDELDRLAKENPDRFKVVYTLDNTPSNWTCEKGYVTEAMVGKYLPKKDEPKSIIYVCGPDAMLASIAGPKAKDKSQGELGGVLAKMGYAADNVYKF</sequence>
<evidence type="ECO:0000256" key="11">
    <source>
        <dbReference type="PIRSR" id="PIRSR601834-1"/>
    </source>
</evidence>
<evidence type="ECO:0000256" key="2">
    <source>
        <dbReference type="ARBA" id="ARBA00004572"/>
    </source>
</evidence>
<dbReference type="EC" id="1.6.2.2" evidence="12"/>
<dbReference type="PANTHER" id="PTHR19370:SF171">
    <property type="entry name" value="NADH-CYTOCHROME B5 REDUCTASE 2"/>
    <property type="match status" value="1"/>
</dbReference>